<gene>
    <name evidence="2" type="ORF">JOB18_025053</name>
</gene>
<evidence type="ECO:0000256" key="1">
    <source>
        <dbReference type="SAM" id="Phobius"/>
    </source>
</evidence>
<dbReference type="InterPro" id="IPR010530">
    <property type="entry name" value="B12D"/>
</dbReference>
<accession>A0AAV6SUD7</accession>
<feature type="transmembrane region" description="Helical" evidence="1">
    <location>
        <begin position="16"/>
        <end position="35"/>
    </location>
</feature>
<keyword evidence="1" id="KW-1133">Transmembrane helix</keyword>
<dbReference type="Proteomes" id="UP000693946">
    <property type="component" value="Linkage Group LG11"/>
</dbReference>
<name>A0AAV6SUD7_SOLSE</name>
<evidence type="ECO:0000313" key="2">
    <source>
        <dbReference type="EMBL" id="KAG7520198.1"/>
    </source>
</evidence>
<proteinExistence type="predicted"/>
<dbReference type="PANTHER" id="PTHR14256">
    <property type="entry name" value="NADH-UBIQUINONE OXIDOREDUCTASE MLRQ SUBUNIT"/>
    <property type="match status" value="1"/>
</dbReference>
<comment type="caution">
    <text evidence="2">The sequence shown here is derived from an EMBL/GenBank/DDBJ whole genome shotgun (WGS) entry which is preliminary data.</text>
</comment>
<organism evidence="2 3">
    <name type="scientific">Solea senegalensis</name>
    <name type="common">Senegalese sole</name>
    <dbReference type="NCBI Taxonomy" id="28829"/>
    <lineage>
        <taxon>Eukaryota</taxon>
        <taxon>Metazoa</taxon>
        <taxon>Chordata</taxon>
        <taxon>Craniata</taxon>
        <taxon>Vertebrata</taxon>
        <taxon>Euteleostomi</taxon>
        <taxon>Actinopterygii</taxon>
        <taxon>Neopterygii</taxon>
        <taxon>Teleostei</taxon>
        <taxon>Neoteleostei</taxon>
        <taxon>Acanthomorphata</taxon>
        <taxon>Carangaria</taxon>
        <taxon>Pleuronectiformes</taxon>
        <taxon>Pleuronectoidei</taxon>
        <taxon>Soleidae</taxon>
        <taxon>Solea</taxon>
    </lineage>
</organism>
<keyword evidence="1" id="KW-0812">Transmembrane</keyword>
<keyword evidence="3" id="KW-1185">Reference proteome</keyword>
<dbReference type="EMBL" id="JAGKHQ010000003">
    <property type="protein sequence ID" value="KAG7520198.1"/>
    <property type="molecule type" value="Genomic_DNA"/>
</dbReference>
<reference evidence="2 3" key="1">
    <citation type="journal article" date="2021" name="Sci. Rep.">
        <title>Chromosome anchoring in Senegalese sole (Solea senegalensis) reveals sex-associated markers and genome rearrangements in flatfish.</title>
        <authorList>
            <person name="Guerrero-Cozar I."/>
            <person name="Gomez-Garrido J."/>
            <person name="Berbel C."/>
            <person name="Martinez-Blanch J.F."/>
            <person name="Alioto T."/>
            <person name="Claros M.G."/>
            <person name="Gagnaire P.A."/>
            <person name="Manchado M."/>
        </authorList>
    </citation>
    <scope>NUCLEOTIDE SEQUENCE [LARGE SCALE GENOMIC DNA]</scope>
    <source>
        <strain evidence="2">Sse05_10M</strain>
    </source>
</reference>
<protein>
    <submittedName>
        <fullName evidence="2">NADH dehydrogenase [ubiquinone] 1 alpha subcomplex subunit 4-like 2</fullName>
    </submittedName>
</protein>
<evidence type="ECO:0000313" key="3">
    <source>
        <dbReference type="Proteomes" id="UP000693946"/>
    </source>
</evidence>
<dbReference type="PANTHER" id="PTHR14256:SF5">
    <property type="entry name" value="NADH DEHYDROGENASE [UBIQUINONE] 1 ALPHA SUBCOMPLEX SUBUNIT 4-LIKE 2"/>
    <property type="match status" value="1"/>
</dbReference>
<keyword evidence="1" id="KW-0472">Membrane</keyword>
<dbReference type="AlphaFoldDB" id="A0AAV6SUD7"/>
<sequence>MIFRTVVAQAKKYPGLIPQLFFICLGLGGASLYLLRLARSPYVVWNRTKDPEPWNNLDPTYQYKFAAITTDYKNLKREGPKF</sequence>
<dbReference type="Pfam" id="PF06522">
    <property type="entry name" value="B12D"/>
    <property type="match status" value="1"/>
</dbReference>